<name>A0A8S5MPY4_9CAUD</name>
<evidence type="ECO:0000256" key="1">
    <source>
        <dbReference type="SAM" id="Coils"/>
    </source>
</evidence>
<evidence type="ECO:0000313" key="3">
    <source>
        <dbReference type="EMBL" id="DAD84393.1"/>
    </source>
</evidence>
<dbReference type="EMBL" id="BK014959">
    <property type="protein sequence ID" value="DAD84393.1"/>
    <property type="molecule type" value="Genomic_DNA"/>
</dbReference>
<proteinExistence type="predicted"/>
<feature type="region of interest" description="Disordered" evidence="2">
    <location>
        <begin position="17"/>
        <end position="77"/>
    </location>
</feature>
<reference evidence="3" key="1">
    <citation type="journal article" date="2021" name="Proc. Natl. Acad. Sci. U.S.A.">
        <title>A Catalog of Tens of Thousands of Viruses from Human Metagenomes Reveals Hidden Associations with Chronic Diseases.</title>
        <authorList>
            <person name="Tisza M.J."/>
            <person name="Buck C.B."/>
        </authorList>
    </citation>
    <scope>NUCLEOTIDE SEQUENCE</scope>
    <source>
        <strain evidence="3">CtUS21</strain>
    </source>
</reference>
<keyword evidence="1" id="KW-0175">Coiled coil</keyword>
<feature type="coiled-coil region" evidence="1">
    <location>
        <begin position="80"/>
        <end position="127"/>
    </location>
</feature>
<evidence type="ECO:0000256" key="2">
    <source>
        <dbReference type="SAM" id="MobiDB-lite"/>
    </source>
</evidence>
<organism evidence="3">
    <name type="scientific">Podoviridae sp. ctUS21</name>
    <dbReference type="NCBI Taxonomy" id="2826557"/>
    <lineage>
        <taxon>Viruses</taxon>
        <taxon>Duplodnaviria</taxon>
        <taxon>Heunggongvirae</taxon>
        <taxon>Uroviricota</taxon>
        <taxon>Caudoviricetes</taxon>
    </lineage>
</organism>
<sequence length="329" mass="36760">MAKHPFADQARAQLEANGIVFNADGSTSKRVDQTNPPQEPPVAGEVNAPNTVIVGDSTNTENNTTTPNDNGGGEDPNKLLELYRKRNAELEAQVANGNKNTAPSARELELEQELSNLRSQISTQTQAQQADAVRELLERKGFNSENVDDDVLIEIRDTFVKPVYDRVLNLEERLSKTEQRTREPTAEERRLALKNETQNKIFKAIPDFGVIFNSEEFQKKLSEPDSRYPFKSTYGHALQDALESGNADFIVDEVKSFISGKAPVANAIADVGATNGVGKTTPAEKEEGFTFTNEEAVEMLRKRQRRLITMQQYSEYRAKLDAKRRSVQK</sequence>
<accession>A0A8S5MPY4</accession>
<feature type="compositionally biased region" description="Low complexity" evidence="2">
    <location>
        <begin position="58"/>
        <end position="69"/>
    </location>
</feature>
<protein>
    <submittedName>
        <fullName evidence="3">Uncharacterized protein</fullName>
    </submittedName>
</protein>